<accession>A0ABQ9I8G1</accession>
<dbReference type="Proteomes" id="UP001159363">
    <property type="component" value="Chromosome 2"/>
</dbReference>
<keyword evidence="2" id="KW-1185">Reference proteome</keyword>
<evidence type="ECO:0000313" key="2">
    <source>
        <dbReference type="Proteomes" id="UP001159363"/>
    </source>
</evidence>
<dbReference type="PANTHER" id="PTHR10773">
    <property type="entry name" value="DNA-DIRECTED RNA POLYMERASES I, II, AND III SUBUNIT RPABC2"/>
    <property type="match status" value="1"/>
</dbReference>
<proteinExistence type="predicted"/>
<name>A0ABQ9I8G1_9NEOP</name>
<dbReference type="EMBL" id="JARBHB010000002">
    <property type="protein sequence ID" value="KAJ8892967.1"/>
    <property type="molecule type" value="Genomic_DNA"/>
</dbReference>
<sequence length="285" mass="33075">MRKCANNFTYYLTVNDRKVSVCKTFFLNTLVVSERYAYTAWDKLDEPGIVGADNRCKHSNHRKTDEVILEGIRNHIKSFLVIESHYLRTQTRTFYLDGSLSISQLFRLHKEKCSTANEHSKYSQIRLCDFDLQSVLQTPYYELSRKLNVYNLTMHQRMVIVTFGMRYLETKEQQKLHHVDNFCAQNNNKFLATMYLFATQAFQKVESITHKYVVVGYTQNAGESMNSSSLFTFLHSGPELCSVPKETGTPYYGRKMNFTEFHVFKTLSAEIGSNFTVDENGNVVT</sequence>
<organism evidence="1 2">
    <name type="scientific">Dryococelus australis</name>
    <dbReference type="NCBI Taxonomy" id="614101"/>
    <lineage>
        <taxon>Eukaryota</taxon>
        <taxon>Metazoa</taxon>
        <taxon>Ecdysozoa</taxon>
        <taxon>Arthropoda</taxon>
        <taxon>Hexapoda</taxon>
        <taxon>Insecta</taxon>
        <taxon>Pterygota</taxon>
        <taxon>Neoptera</taxon>
        <taxon>Polyneoptera</taxon>
        <taxon>Phasmatodea</taxon>
        <taxon>Verophasmatodea</taxon>
        <taxon>Anareolatae</taxon>
        <taxon>Phasmatidae</taxon>
        <taxon>Eurycanthinae</taxon>
        <taxon>Dryococelus</taxon>
    </lineage>
</organism>
<dbReference type="PANTHER" id="PTHR10773:SF19">
    <property type="match status" value="1"/>
</dbReference>
<reference evidence="1 2" key="1">
    <citation type="submission" date="2023-02" db="EMBL/GenBank/DDBJ databases">
        <title>LHISI_Scaffold_Assembly.</title>
        <authorList>
            <person name="Stuart O.P."/>
            <person name="Cleave R."/>
            <person name="Magrath M.J.L."/>
            <person name="Mikheyev A.S."/>
        </authorList>
    </citation>
    <scope>NUCLEOTIDE SEQUENCE [LARGE SCALE GENOMIC DNA]</scope>
    <source>
        <strain evidence="1">Daus_M_001</strain>
        <tissue evidence="1">Leg muscle</tissue>
    </source>
</reference>
<comment type="caution">
    <text evidence="1">The sequence shown here is derived from an EMBL/GenBank/DDBJ whole genome shotgun (WGS) entry which is preliminary data.</text>
</comment>
<evidence type="ECO:0000313" key="1">
    <source>
        <dbReference type="EMBL" id="KAJ8892967.1"/>
    </source>
</evidence>
<protein>
    <submittedName>
        <fullName evidence="1">Uncharacterized protein</fullName>
    </submittedName>
</protein>
<gene>
    <name evidence="1" type="ORF">PR048_005548</name>
</gene>